<dbReference type="GO" id="GO:0051604">
    <property type="term" value="P:protein maturation"/>
    <property type="evidence" value="ECO:0007669"/>
    <property type="project" value="TreeGrafter"/>
</dbReference>
<dbReference type="InterPro" id="IPR051060">
    <property type="entry name" value="Carbamoyltrans_HypF-like"/>
</dbReference>
<evidence type="ECO:0000259" key="10">
    <source>
        <dbReference type="PROSITE" id="PS51160"/>
    </source>
</evidence>
<protein>
    <recommendedName>
        <fullName evidence="8">Carbamoyltransferase HypF</fullName>
        <ecNumber evidence="8">6.2.-.-</ecNumber>
    </recommendedName>
</protein>
<dbReference type="InterPro" id="IPR001792">
    <property type="entry name" value="Acylphosphatase-like_dom"/>
</dbReference>
<dbReference type="Gene3D" id="3.90.870.50">
    <property type="match status" value="1"/>
</dbReference>
<dbReference type="InterPro" id="IPR011125">
    <property type="entry name" value="Znf_HypF"/>
</dbReference>
<dbReference type="Gene3D" id="3.30.420.360">
    <property type="match status" value="1"/>
</dbReference>
<evidence type="ECO:0000256" key="7">
    <source>
        <dbReference type="ARBA" id="ARBA00048220"/>
    </source>
</evidence>
<dbReference type="EC" id="6.2.-.-" evidence="8"/>
<dbReference type="InterPro" id="IPR017945">
    <property type="entry name" value="DHBP_synth_RibB-like_a/b_dom"/>
</dbReference>
<dbReference type="Pfam" id="PF17788">
    <property type="entry name" value="HypF_C"/>
    <property type="match status" value="1"/>
</dbReference>
<dbReference type="InterPro" id="IPR041440">
    <property type="entry name" value="HypF_C"/>
</dbReference>
<dbReference type="GO" id="GO:0003725">
    <property type="term" value="F:double-stranded RNA binding"/>
    <property type="evidence" value="ECO:0007669"/>
    <property type="project" value="InterPro"/>
</dbReference>
<keyword evidence="12" id="KW-0808">Transferase</keyword>
<evidence type="ECO:0000256" key="9">
    <source>
        <dbReference type="PROSITE-ProRule" id="PRU00520"/>
    </source>
</evidence>
<dbReference type="Pfam" id="PF22521">
    <property type="entry name" value="HypF_C_2"/>
    <property type="match status" value="2"/>
</dbReference>
<comment type="catalytic activity">
    <reaction evidence="7 8">
        <text>C-terminal L-cysteinyl-[HypE protein] + carbamoyl phosphate + ATP + H2O = C-terminal S-carboxamide-L-cysteinyl-[HypE protein] + AMP + phosphate + diphosphate + H(+)</text>
        <dbReference type="Rhea" id="RHEA:55636"/>
        <dbReference type="Rhea" id="RHEA-COMP:14247"/>
        <dbReference type="Rhea" id="RHEA-COMP:14392"/>
        <dbReference type="ChEBI" id="CHEBI:15377"/>
        <dbReference type="ChEBI" id="CHEBI:15378"/>
        <dbReference type="ChEBI" id="CHEBI:30616"/>
        <dbReference type="ChEBI" id="CHEBI:33019"/>
        <dbReference type="ChEBI" id="CHEBI:43474"/>
        <dbReference type="ChEBI" id="CHEBI:58228"/>
        <dbReference type="ChEBI" id="CHEBI:76913"/>
        <dbReference type="ChEBI" id="CHEBI:139126"/>
        <dbReference type="ChEBI" id="CHEBI:456215"/>
    </reaction>
</comment>
<proteinExistence type="inferred from homology"/>
<feature type="active site" evidence="9">
    <location>
        <position position="38"/>
    </location>
</feature>
<dbReference type="Proteomes" id="UP000192505">
    <property type="component" value="Unassembled WGS sequence"/>
</dbReference>
<keyword evidence="4" id="KW-0479">Metal-binding</keyword>
<keyword evidence="9" id="KW-0378">Hydrolase</keyword>
<evidence type="ECO:0000256" key="4">
    <source>
        <dbReference type="ARBA" id="ARBA00022723"/>
    </source>
</evidence>
<dbReference type="NCBIfam" id="TIGR00143">
    <property type="entry name" value="hypF"/>
    <property type="match status" value="1"/>
</dbReference>
<dbReference type="Gene3D" id="3.30.420.40">
    <property type="match status" value="1"/>
</dbReference>
<keyword evidence="6" id="KW-0862">Zinc</keyword>
<feature type="domain" description="YrdC-like" evidence="11">
    <location>
        <begin position="205"/>
        <end position="405"/>
    </location>
</feature>
<dbReference type="InterPro" id="IPR055128">
    <property type="entry name" value="HypF_C_2"/>
</dbReference>
<dbReference type="EMBL" id="MTEI01000008">
    <property type="protein sequence ID" value="OQW87508.1"/>
    <property type="molecule type" value="Genomic_DNA"/>
</dbReference>
<dbReference type="GO" id="GO:0016874">
    <property type="term" value="F:ligase activity"/>
    <property type="evidence" value="ECO:0007669"/>
    <property type="project" value="UniProtKB-UniRule"/>
</dbReference>
<dbReference type="Pfam" id="PF07503">
    <property type="entry name" value="zf-HYPF"/>
    <property type="match status" value="2"/>
</dbReference>
<dbReference type="UniPathway" id="UPA00335"/>
<keyword evidence="5" id="KW-0863">Zinc-finger</keyword>
<dbReference type="PROSITE" id="PS51163">
    <property type="entry name" value="YRDC"/>
    <property type="match status" value="1"/>
</dbReference>
<dbReference type="Gene3D" id="3.30.110.120">
    <property type="match status" value="1"/>
</dbReference>
<name>A0A1W9KT40_9BURK</name>
<dbReference type="PIRSF" id="PIRSF006256">
    <property type="entry name" value="CMPcnvr_hdrg_mat"/>
    <property type="match status" value="1"/>
</dbReference>
<dbReference type="InterPro" id="IPR004421">
    <property type="entry name" value="Carbamoyltransferase_HypF"/>
</dbReference>
<evidence type="ECO:0000256" key="2">
    <source>
        <dbReference type="ARBA" id="ARBA00008097"/>
    </source>
</evidence>
<dbReference type="AlphaFoldDB" id="A0A1W9KT40"/>
<evidence type="ECO:0000256" key="8">
    <source>
        <dbReference type="PIRNR" id="PIRNR006256"/>
    </source>
</evidence>
<dbReference type="PANTHER" id="PTHR42959:SF1">
    <property type="entry name" value="CARBAMOYLTRANSFERASE HYPF"/>
    <property type="match status" value="1"/>
</dbReference>
<dbReference type="Pfam" id="PF01300">
    <property type="entry name" value="Sua5_yciO_yrdC"/>
    <property type="match status" value="1"/>
</dbReference>
<evidence type="ECO:0000313" key="13">
    <source>
        <dbReference type="Proteomes" id="UP000192505"/>
    </source>
</evidence>
<comment type="pathway">
    <text evidence="1 8">Protein modification; [NiFe] hydrogenase maturation.</text>
</comment>
<dbReference type="GO" id="GO:0008270">
    <property type="term" value="F:zinc ion binding"/>
    <property type="evidence" value="ECO:0007669"/>
    <property type="project" value="UniProtKB-KW"/>
</dbReference>
<dbReference type="GO" id="GO:0003998">
    <property type="term" value="F:acylphosphatase activity"/>
    <property type="evidence" value="ECO:0007669"/>
    <property type="project" value="UniProtKB-EC"/>
</dbReference>
<comment type="function">
    <text evidence="8">Involved in the maturation of [NiFe] hydrogenases. Along with HypE, it catalyzes the synthesis of the CN ligands of the active site iron of [NiFe]-hydrogenases. HypF functions as a carbamoyl transferase using carbamoylphosphate as a substrate and transferring the carboxamido moiety in an ATP-dependent reaction to the thiolate of the C-terminal cysteine of HypE yielding a protein-S-carboxamide.</text>
</comment>
<feature type="active site" evidence="9">
    <location>
        <position position="20"/>
    </location>
</feature>
<feature type="domain" description="Acylphosphatase-like" evidence="10">
    <location>
        <begin position="5"/>
        <end position="97"/>
    </location>
</feature>
<dbReference type="SUPFAM" id="SSF55821">
    <property type="entry name" value="YrdC/RibB"/>
    <property type="match status" value="1"/>
</dbReference>
<dbReference type="GO" id="GO:0016743">
    <property type="term" value="F:carboxyl- or carbamoyltransferase activity"/>
    <property type="evidence" value="ECO:0007669"/>
    <property type="project" value="UniProtKB-UniRule"/>
</dbReference>
<comment type="caution">
    <text evidence="12">The sequence shown here is derived from an EMBL/GenBank/DDBJ whole genome shotgun (WGS) entry which is preliminary data.</text>
</comment>
<dbReference type="InterPro" id="IPR006070">
    <property type="entry name" value="Sua5-like_dom"/>
</dbReference>
<evidence type="ECO:0000256" key="6">
    <source>
        <dbReference type="ARBA" id="ARBA00022833"/>
    </source>
</evidence>
<sequence>MTLQTQRLRVSGLVQGVGFRPFVWRLAQELALRGWVRNDAQGVELLARGKSEQLAELARRLRTEAPPLARVDAVQLEPVDAVSAAELAHCSGFAIMDSRPGANTTAIGPDVAVCPECLAELFDPSNRRWRHPFVTCTHCGPRWTVTRALPYDRPQTSLAPFPLCPLCQAEYSNPLDRRFHAETTCCPLCGPGLQLSNLQGGAMPGDPIAQTLARLQAGAIVVIKGLGGFHLACDARNASAVARLRERKNREAKPLAVMVVNVASLAGLATVSAAEQTLLESRERPIVLLPLQPRGEAALPGVAPGLQRLGVMLPGTPIHFLLFHEAAGRPKGTTWLTEPQPLVLVMTSANPGGEPIVSDGLEARERLAGLADALLDHNREVVARCDDSVLTTSGGQPQFIRRSRGYAPTAIRLPHAGAPVLALGAYLKNTVCVTRGSEAFLSPHVGSLDNAATLAFQDEMVQRLLRLLQVRPALIAHDAHPDDPATRSALALAHTLGLPTLAVQHHHAHIAAVCAEHGCLAPVLGLALDGFGWGLDGTAWGGELLQVDGANFTRLGHLQPLAQPGGDRAAREPWRMAASVLQELGRGDEITQRFQQPAAATVATLLQRQSHSPLTSSLGRVFDAVAGLLGLCSCMDYEAQAPVLLEQAAMNYVVNSGWPEALPDGWMLDDDGRLSLLPLLARLADVDTPVGSAADQAVAKVTGSRSASALTDTAHARPIGSLAIGHAAAQFHATLVAGLAHWVMQAAQRTGIQVVALGGGCFLNSLLSSGLQQTLRLQGLSVLVPRLAPAGDGGLALGQAWVALQILEN</sequence>
<dbReference type="PANTHER" id="PTHR42959">
    <property type="entry name" value="CARBAMOYLTRANSFERASE"/>
    <property type="match status" value="1"/>
</dbReference>
<evidence type="ECO:0000256" key="1">
    <source>
        <dbReference type="ARBA" id="ARBA00004711"/>
    </source>
</evidence>
<comment type="catalytic activity">
    <reaction evidence="9">
        <text>an acyl phosphate + H2O = a carboxylate + phosphate + H(+)</text>
        <dbReference type="Rhea" id="RHEA:14965"/>
        <dbReference type="ChEBI" id="CHEBI:15377"/>
        <dbReference type="ChEBI" id="CHEBI:15378"/>
        <dbReference type="ChEBI" id="CHEBI:29067"/>
        <dbReference type="ChEBI" id="CHEBI:43474"/>
        <dbReference type="ChEBI" id="CHEBI:59918"/>
        <dbReference type="EC" id="3.6.1.7"/>
    </reaction>
</comment>
<evidence type="ECO:0000256" key="5">
    <source>
        <dbReference type="ARBA" id="ARBA00022771"/>
    </source>
</evidence>
<evidence type="ECO:0000256" key="3">
    <source>
        <dbReference type="ARBA" id="ARBA00022598"/>
    </source>
</evidence>
<reference evidence="12 13" key="1">
    <citation type="submission" date="2017-01" db="EMBL/GenBank/DDBJ databases">
        <title>Novel large sulfur bacteria in the metagenomes of groundwater-fed chemosynthetic microbial mats in the Lake Huron basin.</title>
        <authorList>
            <person name="Sharrar A.M."/>
            <person name="Flood B.E."/>
            <person name="Bailey J.V."/>
            <person name="Jones D.S."/>
            <person name="Biddanda B."/>
            <person name="Ruberg S.A."/>
            <person name="Marcus D.N."/>
            <person name="Dick G.J."/>
        </authorList>
    </citation>
    <scope>NUCLEOTIDE SEQUENCE [LARGE SCALE GENOMIC DNA]</scope>
    <source>
        <strain evidence="12">A7</strain>
    </source>
</reference>
<gene>
    <name evidence="12" type="ORF">BWK72_13335</name>
</gene>
<dbReference type="InterPro" id="IPR036046">
    <property type="entry name" value="Acylphosphatase-like_dom_sf"/>
</dbReference>
<evidence type="ECO:0000259" key="11">
    <source>
        <dbReference type="PROSITE" id="PS51163"/>
    </source>
</evidence>
<dbReference type="InterPro" id="IPR017968">
    <property type="entry name" value="Acylphosphatase_CS"/>
</dbReference>
<dbReference type="PROSITE" id="PS51160">
    <property type="entry name" value="ACYLPHOSPHATASE_3"/>
    <property type="match status" value="1"/>
</dbReference>
<dbReference type="SUPFAM" id="SSF54975">
    <property type="entry name" value="Acylphosphatase/BLUF domain-like"/>
    <property type="match status" value="1"/>
</dbReference>
<dbReference type="PROSITE" id="PS00150">
    <property type="entry name" value="ACYLPHOSPHATASE_1"/>
    <property type="match status" value="1"/>
</dbReference>
<comment type="similarity">
    <text evidence="2 8">Belongs to the carbamoyltransferase HypF family.</text>
</comment>
<keyword evidence="3" id="KW-0436">Ligase</keyword>
<evidence type="ECO:0000313" key="12">
    <source>
        <dbReference type="EMBL" id="OQW87508.1"/>
    </source>
</evidence>
<organism evidence="12 13">
    <name type="scientific">Rhodoferax ferrireducens</name>
    <dbReference type="NCBI Taxonomy" id="192843"/>
    <lineage>
        <taxon>Bacteria</taxon>
        <taxon>Pseudomonadati</taxon>
        <taxon>Pseudomonadota</taxon>
        <taxon>Betaproteobacteria</taxon>
        <taxon>Burkholderiales</taxon>
        <taxon>Comamonadaceae</taxon>
        <taxon>Rhodoferax</taxon>
    </lineage>
</organism>
<dbReference type="Pfam" id="PF00708">
    <property type="entry name" value="Acylphosphatase"/>
    <property type="match status" value="1"/>
</dbReference>
<accession>A0A1W9KT40</accession>